<proteinExistence type="predicted"/>
<dbReference type="InterPro" id="IPR027417">
    <property type="entry name" value="P-loop_NTPase"/>
</dbReference>
<comment type="caution">
    <text evidence="1">The sequence shown here is derived from an EMBL/GenBank/DDBJ whole genome shotgun (WGS) entry which is preliminary data.</text>
</comment>
<evidence type="ECO:0000313" key="1">
    <source>
        <dbReference type="EMBL" id="RXH98763.1"/>
    </source>
</evidence>
<dbReference type="AlphaFoldDB" id="A0A498JXS0"/>
<protein>
    <submittedName>
        <fullName evidence="1">Uncharacterized protein</fullName>
    </submittedName>
</protein>
<keyword evidence="2" id="KW-1185">Reference proteome</keyword>
<evidence type="ECO:0000313" key="2">
    <source>
        <dbReference type="Proteomes" id="UP000290289"/>
    </source>
</evidence>
<gene>
    <name evidence="1" type="ORF">DVH24_011088</name>
</gene>
<organism evidence="1 2">
    <name type="scientific">Malus domestica</name>
    <name type="common">Apple</name>
    <name type="synonym">Pyrus malus</name>
    <dbReference type="NCBI Taxonomy" id="3750"/>
    <lineage>
        <taxon>Eukaryota</taxon>
        <taxon>Viridiplantae</taxon>
        <taxon>Streptophyta</taxon>
        <taxon>Embryophyta</taxon>
        <taxon>Tracheophyta</taxon>
        <taxon>Spermatophyta</taxon>
        <taxon>Magnoliopsida</taxon>
        <taxon>eudicotyledons</taxon>
        <taxon>Gunneridae</taxon>
        <taxon>Pentapetalae</taxon>
        <taxon>rosids</taxon>
        <taxon>fabids</taxon>
        <taxon>Rosales</taxon>
        <taxon>Rosaceae</taxon>
        <taxon>Amygdaloideae</taxon>
        <taxon>Maleae</taxon>
        <taxon>Malus</taxon>
    </lineage>
</organism>
<dbReference type="STRING" id="3750.A0A498JXS0"/>
<accession>A0A498JXS0</accession>
<dbReference type="Proteomes" id="UP000290289">
    <property type="component" value="Chromosome 5"/>
</dbReference>
<dbReference type="EMBL" id="RDQH01000331">
    <property type="protein sequence ID" value="RXH98763.1"/>
    <property type="molecule type" value="Genomic_DNA"/>
</dbReference>
<reference evidence="1 2" key="1">
    <citation type="submission" date="2018-10" db="EMBL/GenBank/DDBJ databases">
        <title>A high-quality apple genome assembly.</title>
        <authorList>
            <person name="Hu J."/>
        </authorList>
    </citation>
    <scope>NUCLEOTIDE SEQUENCE [LARGE SCALE GENOMIC DNA]</scope>
    <source>
        <strain evidence="2">cv. HFTH1</strain>
        <tissue evidence="1">Young leaf</tissue>
    </source>
</reference>
<dbReference type="SUPFAM" id="SSF52540">
    <property type="entry name" value="P-loop containing nucleoside triphosphate hydrolases"/>
    <property type="match status" value="1"/>
</dbReference>
<name>A0A498JXS0_MALDO</name>
<sequence>MNPEQDRAKARASPVSGALCGPSTVIRDPVFRVSDVSLQPAKASVFKLSHQRSPPSLLHQTRRWRPTLSNQEVRLLVLLGDVGAGKSSLVLSFVKEQFVEFQFLLLLSLLQSSHSFFEF</sequence>